<evidence type="ECO:0000256" key="10">
    <source>
        <dbReference type="ARBA" id="ARBA00023136"/>
    </source>
</evidence>
<sequence length="131" mass="14516">MSEKIVTLAELKEHNTKDKLWLVLHGKVYNATAFADEHPGGEDAILSVAGQDGSDPFDDVGHSKEARELLADLLVGKIEGSVRVSGRTRALLIIRAKRRADTLSVKPDWTYFGLDWMGSDVSNRERIECIP</sequence>
<evidence type="ECO:0000256" key="7">
    <source>
        <dbReference type="ARBA" id="ARBA00022848"/>
    </source>
</evidence>
<evidence type="ECO:0000313" key="14">
    <source>
        <dbReference type="EMBL" id="KAJ7027371.1"/>
    </source>
</evidence>
<dbReference type="InterPro" id="IPR036400">
    <property type="entry name" value="Cyt_B5-like_heme/steroid_sf"/>
</dbReference>
<dbReference type="InterPro" id="IPR050668">
    <property type="entry name" value="Cytochrome_b5"/>
</dbReference>
<dbReference type="InterPro" id="IPR001199">
    <property type="entry name" value="Cyt_B5-like_heme/steroid-bd"/>
</dbReference>
<dbReference type="GO" id="GO:0005789">
    <property type="term" value="C:endoplasmic reticulum membrane"/>
    <property type="evidence" value="ECO:0007669"/>
    <property type="project" value="UniProtKB-SubCell"/>
</dbReference>
<keyword evidence="3" id="KW-0349">Heme</keyword>
<dbReference type="AlphaFoldDB" id="A0AAD6SIA7"/>
<dbReference type="Pfam" id="PF00173">
    <property type="entry name" value="Cyt-b5"/>
    <property type="match status" value="1"/>
</dbReference>
<comment type="caution">
    <text evidence="14">The sequence shown here is derived from an EMBL/GenBank/DDBJ whole genome shotgun (WGS) entry which is preliminary data.</text>
</comment>
<evidence type="ECO:0000256" key="3">
    <source>
        <dbReference type="ARBA" id="ARBA00022617"/>
    </source>
</evidence>
<dbReference type="FunFam" id="3.10.120.10:FF:000002">
    <property type="entry name" value="Cytochrome b5 type B"/>
    <property type="match status" value="1"/>
</dbReference>
<dbReference type="PROSITE" id="PS50255">
    <property type="entry name" value="CYTOCHROME_B5_2"/>
    <property type="match status" value="1"/>
</dbReference>
<evidence type="ECO:0000256" key="2">
    <source>
        <dbReference type="ARBA" id="ARBA00022448"/>
    </source>
</evidence>
<dbReference type="GO" id="GO:0020037">
    <property type="term" value="F:heme binding"/>
    <property type="evidence" value="ECO:0007669"/>
    <property type="project" value="TreeGrafter"/>
</dbReference>
<keyword evidence="16" id="KW-1185">Reference proteome</keyword>
<keyword evidence="9" id="KW-0408">Iron</keyword>
<dbReference type="Gene3D" id="3.10.120.10">
    <property type="entry name" value="Cytochrome b5-like heme/steroid binding domain"/>
    <property type="match status" value="1"/>
</dbReference>
<organism evidence="14 16">
    <name type="scientific">Mycena alexandri</name>
    <dbReference type="NCBI Taxonomy" id="1745969"/>
    <lineage>
        <taxon>Eukaryota</taxon>
        <taxon>Fungi</taxon>
        <taxon>Dikarya</taxon>
        <taxon>Basidiomycota</taxon>
        <taxon>Agaricomycotina</taxon>
        <taxon>Agaricomycetes</taxon>
        <taxon>Agaricomycetidae</taxon>
        <taxon>Agaricales</taxon>
        <taxon>Marasmiineae</taxon>
        <taxon>Mycenaceae</taxon>
        <taxon>Mycena</taxon>
    </lineage>
</organism>
<comment type="subcellular location">
    <subcellularLocation>
        <location evidence="1">Endoplasmic reticulum membrane</location>
        <topology evidence="1">Single-pass membrane protein</topology>
        <orientation evidence="1">Cytoplasmic side</orientation>
    </subcellularLocation>
    <subcellularLocation>
        <location evidence="11">Microsome membrane</location>
        <topology evidence="11">Single-pass membrane protein</topology>
        <orientation evidence="11">Cytoplasmic side</orientation>
    </subcellularLocation>
</comment>
<proteinExistence type="inferred from homology"/>
<keyword evidence="8" id="KW-0249">Electron transport</keyword>
<dbReference type="PANTHER" id="PTHR19359">
    <property type="entry name" value="CYTOCHROME B5"/>
    <property type="match status" value="1"/>
</dbReference>
<evidence type="ECO:0000313" key="16">
    <source>
        <dbReference type="Proteomes" id="UP001218188"/>
    </source>
</evidence>
<dbReference type="EMBL" id="JARJCM010000125">
    <property type="protein sequence ID" value="KAJ7027371.1"/>
    <property type="molecule type" value="Genomic_DNA"/>
</dbReference>
<keyword evidence="6" id="KW-0256">Endoplasmic reticulum</keyword>
<dbReference type="GO" id="GO:0046872">
    <property type="term" value="F:metal ion binding"/>
    <property type="evidence" value="ECO:0007669"/>
    <property type="project" value="UniProtKB-KW"/>
</dbReference>
<protein>
    <submittedName>
        <fullName evidence="14">Cytochrome b5-like heme/steroid binding domain-containing protein</fullName>
    </submittedName>
</protein>
<dbReference type="PRINTS" id="PR00363">
    <property type="entry name" value="CYTOCHROMEB5"/>
</dbReference>
<comment type="similarity">
    <text evidence="12">Belongs to the cytochrome b5 family.</text>
</comment>
<evidence type="ECO:0000256" key="11">
    <source>
        <dbReference type="ARBA" id="ARBA00037877"/>
    </source>
</evidence>
<evidence type="ECO:0000256" key="6">
    <source>
        <dbReference type="ARBA" id="ARBA00022824"/>
    </source>
</evidence>
<evidence type="ECO:0000259" key="13">
    <source>
        <dbReference type="PROSITE" id="PS50255"/>
    </source>
</evidence>
<evidence type="ECO:0000256" key="5">
    <source>
        <dbReference type="ARBA" id="ARBA00022723"/>
    </source>
</evidence>
<accession>A0AAD6SIA7</accession>
<gene>
    <name evidence="15" type="ORF">C8F04DRAFT_1260541</name>
    <name evidence="14" type="ORF">C8F04DRAFT_1267100</name>
</gene>
<evidence type="ECO:0000256" key="1">
    <source>
        <dbReference type="ARBA" id="ARBA00004131"/>
    </source>
</evidence>
<reference evidence="14" key="1">
    <citation type="submission" date="2023-03" db="EMBL/GenBank/DDBJ databases">
        <title>Massive genome expansion in bonnet fungi (Mycena s.s.) driven by repeated elements and novel gene families across ecological guilds.</title>
        <authorList>
            <consortium name="Lawrence Berkeley National Laboratory"/>
            <person name="Harder C.B."/>
            <person name="Miyauchi S."/>
            <person name="Viragh M."/>
            <person name="Kuo A."/>
            <person name="Thoen E."/>
            <person name="Andreopoulos B."/>
            <person name="Lu D."/>
            <person name="Skrede I."/>
            <person name="Drula E."/>
            <person name="Henrissat B."/>
            <person name="Morin E."/>
            <person name="Kohler A."/>
            <person name="Barry K."/>
            <person name="LaButti K."/>
            <person name="Morin E."/>
            <person name="Salamov A."/>
            <person name="Lipzen A."/>
            <person name="Mereny Z."/>
            <person name="Hegedus B."/>
            <person name="Baldrian P."/>
            <person name="Stursova M."/>
            <person name="Weitz H."/>
            <person name="Taylor A."/>
            <person name="Grigoriev I.V."/>
            <person name="Nagy L.G."/>
            <person name="Martin F."/>
            <person name="Kauserud H."/>
        </authorList>
    </citation>
    <scope>NUCLEOTIDE SEQUENCE</scope>
    <source>
        <strain evidence="14">CBHHK200</strain>
    </source>
</reference>
<keyword evidence="7" id="KW-0492">Microsome</keyword>
<keyword evidence="2" id="KW-0813">Transport</keyword>
<evidence type="ECO:0000256" key="8">
    <source>
        <dbReference type="ARBA" id="ARBA00022982"/>
    </source>
</evidence>
<keyword evidence="5" id="KW-0479">Metal-binding</keyword>
<dbReference type="PANTHER" id="PTHR19359:SF150">
    <property type="entry name" value="CYTOCHROME B5"/>
    <property type="match status" value="1"/>
</dbReference>
<feature type="domain" description="Cytochrome b5 heme-binding" evidence="13">
    <location>
        <begin position="3"/>
        <end position="79"/>
    </location>
</feature>
<keyword evidence="10" id="KW-0472">Membrane</keyword>
<dbReference type="SMART" id="SM01117">
    <property type="entry name" value="Cyt-b5"/>
    <property type="match status" value="1"/>
</dbReference>
<evidence type="ECO:0000256" key="12">
    <source>
        <dbReference type="ARBA" id="ARBA00038168"/>
    </source>
</evidence>
<evidence type="ECO:0000313" key="15">
    <source>
        <dbReference type="EMBL" id="KAJ7033818.1"/>
    </source>
</evidence>
<dbReference type="SUPFAM" id="SSF55856">
    <property type="entry name" value="Cytochrome b5-like heme/steroid binding domain"/>
    <property type="match status" value="1"/>
</dbReference>
<evidence type="ECO:0000256" key="4">
    <source>
        <dbReference type="ARBA" id="ARBA00022692"/>
    </source>
</evidence>
<dbReference type="Proteomes" id="UP001218188">
    <property type="component" value="Unassembled WGS sequence"/>
</dbReference>
<evidence type="ECO:0000256" key="9">
    <source>
        <dbReference type="ARBA" id="ARBA00023004"/>
    </source>
</evidence>
<keyword evidence="4" id="KW-0812">Transmembrane</keyword>
<name>A0AAD6SIA7_9AGAR</name>
<dbReference type="EMBL" id="JARJCM010000062">
    <property type="protein sequence ID" value="KAJ7033818.1"/>
    <property type="molecule type" value="Genomic_DNA"/>
</dbReference>